<name>A0ACC1MS85_9APHY</name>
<proteinExistence type="predicted"/>
<accession>A0ACC1MS85</accession>
<sequence>MMSQRSRQARRRKVMSASGRKTLADRLASVPGLSRLSQTAPGDASKISPTGSRRSSLMVPPHGAGGSKQQVESPVSRAQSPISIRISPPNNRFLTCTEDDIKVSEVGELLREYKRLVEAVKAMGGFHEE</sequence>
<dbReference type="EMBL" id="JANSHE010005852">
    <property type="protein sequence ID" value="KAJ2969063.1"/>
    <property type="molecule type" value="Genomic_DNA"/>
</dbReference>
<keyword evidence="2" id="KW-1185">Reference proteome</keyword>
<comment type="caution">
    <text evidence="1">The sequence shown here is derived from an EMBL/GenBank/DDBJ whole genome shotgun (WGS) entry which is preliminary data.</text>
</comment>
<evidence type="ECO:0000313" key="2">
    <source>
        <dbReference type="Proteomes" id="UP001144978"/>
    </source>
</evidence>
<dbReference type="Proteomes" id="UP001144978">
    <property type="component" value="Unassembled WGS sequence"/>
</dbReference>
<evidence type="ECO:0000313" key="1">
    <source>
        <dbReference type="EMBL" id="KAJ2969063.1"/>
    </source>
</evidence>
<organism evidence="1 2">
    <name type="scientific">Trametes sanguinea</name>
    <dbReference type="NCBI Taxonomy" id="158606"/>
    <lineage>
        <taxon>Eukaryota</taxon>
        <taxon>Fungi</taxon>
        <taxon>Dikarya</taxon>
        <taxon>Basidiomycota</taxon>
        <taxon>Agaricomycotina</taxon>
        <taxon>Agaricomycetes</taxon>
        <taxon>Polyporales</taxon>
        <taxon>Polyporaceae</taxon>
        <taxon>Trametes</taxon>
    </lineage>
</organism>
<gene>
    <name evidence="1" type="ORF">NUW54_g13052</name>
</gene>
<reference evidence="1" key="1">
    <citation type="submission" date="2022-08" db="EMBL/GenBank/DDBJ databases">
        <title>Genome Sequence of Pycnoporus sanguineus.</title>
        <authorList>
            <person name="Buettner E."/>
        </authorList>
    </citation>
    <scope>NUCLEOTIDE SEQUENCE</scope>
    <source>
        <strain evidence="1">CG-C14</strain>
    </source>
</reference>
<protein>
    <submittedName>
        <fullName evidence="1">Uncharacterized protein</fullName>
    </submittedName>
</protein>